<reference evidence="2 3" key="1">
    <citation type="submission" date="2024-01" db="EMBL/GenBank/DDBJ databases">
        <title>Genome assemblies of Stephania.</title>
        <authorList>
            <person name="Yang L."/>
        </authorList>
    </citation>
    <scope>NUCLEOTIDE SEQUENCE [LARGE SCALE GENOMIC DNA]</scope>
    <source>
        <strain evidence="2">YNDBR</strain>
        <tissue evidence="2">Leaf</tissue>
    </source>
</reference>
<dbReference type="EMBL" id="JBBNAF010000008">
    <property type="protein sequence ID" value="KAK9121188.1"/>
    <property type="molecule type" value="Genomic_DNA"/>
</dbReference>
<keyword evidence="3" id="KW-1185">Reference proteome</keyword>
<dbReference type="AlphaFoldDB" id="A0AAP0IUH7"/>
<accession>A0AAP0IUH7</accession>
<sequence length="62" mass="7180">MGDERIQHCSWCWPNHDAVGRHVAVVDIPTQESTQSITTTPPSARPQRNSEDDRRKYDSEMR</sequence>
<feature type="compositionally biased region" description="Basic and acidic residues" evidence="1">
    <location>
        <begin position="48"/>
        <end position="62"/>
    </location>
</feature>
<name>A0AAP0IUH7_9MAGN</name>
<feature type="region of interest" description="Disordered" evidence="1">
    <location>
        <begin position="29"/>
        <end position="62"/>
    </location>
</feature>
<organism evidence="2 3">
    <name type="scientific">Stephania yunnanensis</name>
    <dbReference type="NCBI Taxonomy" id="152371"/>
    <lineage>
        <taxon>Eukaryota</taxon>
        <taxon>Viridiplantae</taxon>
        <taxon>Streptophyta</taxon>
        <taxon>Embryophyta</taxon>
        <taxon>Tracheophyta</taxon>
        <taxon>Spermatophyta</taxon>
        <taxon>Magnoliopsida</taxon>
        <taxon>Ranunculales</taxon>
        <taxon>Menispermaceae</taxon>
        <taxon>Menispermoideae</taxon>
        <taxon>Cissampelideae</taxon>
        <taxon>Stephania</taxon>
    </lineage>
</organism>
<evidence type="ECO:0000256" key="1">
    <source>
        <dbReference type="SAM" id="MobiDB-lite"/>
    </source>
</evidence>
<gene>
    <name evidence="2" type="ORF">Syun_018805</name>
</gene>
<proteinExistence type="predicted"/>
<evidence type="ECO:0000313" key="2">
    <source>
        <dbReference type="EMBL" id="KAK9121188.1"/>
    </source>
</evidence>
<comment type="caution">
    <text evidence="2">The sequence shown here is derived from an EMBL/GenBank/DDBJ whole genome shotgun (WGS) entry which is preliminary data.</text>
</comment>
<evidence type="ECO:0000313" key="3">
    <source>
        <dbReference type="Proteomes" id="UP001420932"/>
    </source>
</evidence>
<protein>
    <submittedName>
        <fullName evidence="2">Uncharacterized protein</fullName>
    </submittedName>
</protein>
<feature type="compositionally biased region" description="Polar residues" evidence="1">
    <location>
        <begin position="30"/>
        <end position="42"/>
    </location>
</feature>
<dbReference type="Proteomes" id="UP001420932">
    <property type="component" value="Unassembled WGS sequence"/>
</dbReference>